<dbReference type="GeneID" id="93065608"/>
<evidence type="ECO:0000313" key="3">
    <source>
        <dbReference type="EMBL" id="AUH26749.1"/>
    </source>
</evidence>
<sequence length="151" mass="17734">MYDWRTGRSCIFKNNVHLVFVTKYRRGVFTKEMLERTEAIMKETCEQMDCELLEFGGEDDHIHMMVSVHPKLAISNLVSKLKGKSSYMIRREYWDRVKTMLWGNHFWSPSYCVVSCGGVALDVVREYINNQNEPPSEKAMKTSQALKQRKE</sequence>
<feature type="compositionally biased region" description="Polar residues" evidence="1">
    <location>
        <begin position="141"/>
        <end position="151"/>
    </location>
</feature>
<dbReference type="Pfam" id="PF01797">
    <property type="entry name" value="Y1_Tnp"/>
    <property type="match status" value="1"/>
</dbReference>
<dbReference type="NCBIfam" id="NF033573">
    <property type="entry name" value="transpos_IS200"/>
    <property type="match status" value="1"/>
</dbReference>
<reference evidence="3" key="1">
    <citation type="journal article" date="2018" name="Aquaculture">
        <title>Outbreaks of edwardsiellosis caused by Edwardsiella piscicida and Edwardsiella tarda in farmed barramundi (Lates calcarifer).</title>
        <authorList>
            <person name="Loch T.P."/>
            <person name="Hawke J.P."/>
            <person name="Reichley S.R."/>
            <person name="Faisal M."/>
            <person name="Del Piero F."/>
            <person name="Griffin M.J."/>
        </authorList>
    </citation>
    <scope>NUCLEOTIDE SEQUENCE</scope>
    <source>
        <strain evidence="3">150611-1</strain>
        <plasmid evidence="3">p150611 1B-4</plasmid>
    </source>
</reference>
<dbReference type="SUPFAM" id="SSF143422">
    <property type="entry name" value="Transposase IS200-like"/>
    <property type="match status" value="1"/>
</dbReference>
<dbReference type="GO" id="GO:0003677">
    <property type="term" value="F:DNA binding"/>
    <property type="evidence" value="ECO:0007669"/>
    <property type="project" value="InterPro"/>
</dbReference>
<organism evidence="3">
    <name type="scientific">Edwardsiella tarda</name>
    <dbReference type="NCBI Taxonomy" id="636"/>
    <lineage>
        <taxon>Bacteria</taxon>
        <taxon>Pseudomonadati</taxon>
        <taxon>Pseudomonadota</taxon>
        <taxon>Gammaproteobacteria</taxon>
        <taxon>Enterobacterales</taxon>
        <taxon>Hafniaceae</taxon>
        <taxon>Edwardsiella</taxon>
    </lineage>
</organism>
<dbReference type="SMART" id="SM01321">
    <property type="entry name" value="Y1_Tnp"/>
    <property type="match status" value="1"/>
</dbReference>
<feature type="domain" description="Transposase IS200-like" evidence="2">
    <location>
        <begin position="11"/>
        <end position="131"/>
    </location>
</feature>
<name>A0A2H5CQB5_EDWTA</name>
<dbReference type="GeneID" id="32536719"/>
<dbReference type="PANTHER" id="PTHR33360:SF2">
    <property type="entry name" value="TRANSPOSASE FOR INSERTION SEQUENCE ELEMENT IS200"/>
    <property type="match status" value="1"/>
</dbReference>
<proteinExistence type="predicted"/>
<dbReference type="Gene3D" id="3.30.70.1290">
    <property type="entry name" value="Transposase IS200-like"/>
    <property type="match status" value="1"/>
</dbReference>
<protein>
    <submittedName>
        <fullName evidence="3">IS200/IS605 family transposase</fullName>
    </submittedName>
</protein>
<dbReference type="EMBL" id="MF925338">
    <property type="protein sequence ID" value="AUH26749.1"/>
    <property type="molecule type" value="Genomic_DNA"/>
</dbReference>
<accession>A0A2H5CQB5</accession>
<evidence type="ECO:0000256" key="1">
    <source>
        <dbReference type="SAM" id="MobiDB-lite"/>
    </source>
</evidence>
<dbReference type="GO" id="GO:0004803">
    <property type="term" value="F:transposase activity"/>
    <property type="evidence" value="ECO:0007669"/>
    <property type="project" value="InterPro"/>
</dbReference>
<geneLocation type="plasmid" evidence="3">
    <name>p150611 1B-4</name>
</geneLocation>
<keyword evidence="3" id="KW-0614">Plasmid</keyword>
<dbReference type="InterPro" id="IPR036515">
    <property type="entry name" value="Transposase_17_sf"/>
</dbReference>
<evidence type="ECO:0000259" key="2">
    <source>
        <dbReference type="SMART" id="SM01321"/>
    </source>
</evidence>
<dbReference type="GO" id="GO:0006313">
    <property type="term" value="P:DNA transposition"/>
    <property type="evidence" value="ECO:0007669"/>
    <property type="project" value="InterPro"/>
</dbReference>
<feature type="region of interest" description="Disordered" evidence="1">
    <location>
        <begin position="132"/>
        <end position="151"/>
    </location>
</feature>
<dbReference type="RefSeq" id="WP_009873365.1">
    <property type="nucleotide sequence ID" value="NZ_CP084511.1"/>
</dbReference>
<dbReference type="AlphaFoldDB" id="A0A2H5CQB5"/>
<dbReference type="PANTHER" id="PTHR33360">
    <property type="entry name" value="TRANSPOSASE FOR INSERTION SEQUENCE ELEMENT IS200"/>
    <property type="match status" value="1"/>
</dbReference>
<dbReference type="InterPro" id="IPR002686">
    <property type="entry name" value="Transposase_17"/>
</dbReference>